<dbReference type="EMBL" id="BOPG01000053">
    <property type="protein sequence ID" value="GIJ60399.1"/>
    <property type="molecule type" value="Genomic_DNA"/>
</dbReference>
<dbReference type="PROSITE" id="PS51318">
    <property type="entry name" value="TAT"/>
    <property type="match status" value="1"/>
</dbReference>
<gene>
    <name evidence="2" type="ORF">Vau01_079150</name>
</gene>
<evidence type="ECO:0000313" key="2">
    <source>
        <dbReference type="EMBL" id="GIJ60399.1"/>
    </source>
</evidence>
<accession>A0A8J4E3U3</accession>
<proteinExistence type="predicted"/>
<name>A0A8J4E3U3_9ACTN</name>
<keyword evidence="3" id="KW-1185">Reference proteome</keyword>
<evidence type="ECO:0000313" key="3">
    <source>
        <dbReference type="Proteomes" id="UP000612585"/>
    </source>
</evidence>
<dbReference type="InterPro" id="IPR029068">
    <property type="entry name" value="Glyas_Bleomycin-R_OHBP_Dase"/>
</dbReference>
<reference evidence="2" key="1">
    <citation type="submission" date="2021-01" db="EMBL/GenBank/DDBJ databases">
        <title>Whole genome shotgun sequence of Virgisporangium aurantiacum NBRC 16421.</title>
        <authorList>
            <person name="Komaki H."/>
            <person name="Tamura T."/>
        </authorList>
    </citation>
    <scope>NUCLEOTIDE SEQUENCE</scope>
    <source>
        <strain evidence="2">NBRC 16421</strain>
    </source>
</reference>
<evidence type="ECO:0000259" key="1">
    <source>
        <dbReference type="PROSITE" id="PS51819"/>
    </source>
</evidence>
<organism evidence="2 3">
    <name type="scientific">Virgisporangium aurantiacum</name>
    <dbReference type="NCBI Taxonomy" id="175570"/>
    <lineage>
        <taxon>Bacteria</taxon>
        <taxon>Bacillati</taxon>
        <taxon>Actinomycetota</taxon>
        <taxon>Actinomycetes</taxon>
        <taxon>Micromonosporales</taxon>
        <taxon>Micromonosporaceae</taxon>
        <taxon>Virgisporangium</taxon>
    </lineage>
</organism>
<dbReference type="Proteomes" id="UP000612585">
    <property type="component" value="Unassembled WGS sequence"/>
</dbReference>
<dbReference type="InterPro" id="IPR037523">
    <property type="entry name" value="VOC_core"/>
</dbReference>
<feature type="domain" description="VOC" evidence="1">
    <location>
        <begin position="61"/>
        <end position="173"/>
    </location>
</feature>
<dbReference type="PROSITE" id="PS51819">
    <property type="entry name" value="VOC"/>
    <property type="match status" value="1"/>
</dbReference>
<dbReference type="InterPro" id="IPR052164">
    <property type="entry name" value="Anthracycline_SecMetBiosynth"/>
</dbReference>
<dbReference type="RefSeq" id="WP_204004640.1">
    <property type="nucleotide sequence ID" value="NZ_BOPG01000053.1"/>
</dbReference>
<dbReference type="Pfam" id="PF00903">
    <property type="entry name" value="Glyoxalase"/>
    <property type="match status" value="1"/>
</dbReference>
<comment type="caution">
    <text evidence="2">The sequence shown here is derived from an EMBL/GenBank/DDBJ whole genome shotgun (WGS) entry which is preliminary data.</text>
</comment>
<dbReference type="AlphaFoldDB" id="A0A8J4E3U3"/>
<dbReference type="PANTHER" id="PTHR33993:SF14">
    <property type="entry name" value="GB|AAF24581.1"/>
    <property type="match status" value="1"/>
</dbReference>
<dbReference type="InterPro" id="IPR006311">
    <property type="entry name" value="TAT_signal"/>
</dbReference>
<dbReference type="SUPFAM" id="SSF54593">
    <property type="entry name" value="Glyoxalase/Bleomycin resistance protein/Dihydroxybiphenyl dioxygenase"/>
    <property type="match status" value="1"/>
</dbReference>
<dbReference type="PANTHER" id="PTHR33993">
    <property type="entry name" value="GLYOXALASE-RELATED"/>
    <property type="match status" value="1"/>
</dbReference>
<sequence length="177" mass="18556">MSPSQTAQGTALTRRSALGAVIAVGAATALTRPGAAQAAGGRLTAAELATAMEQAATGPGDIVFWHIRTANLKVALRFYQTLFGFAWQFQQVDAGTYVILIHGLPAGAIVGGQPRPRNSNAVLYITVDDLRANICKAERMGGRVVLGPEIIFEGQAFVSMVDPTGNEFGMFGAYTEA</sequence>
<protein>
    <recommendedName>
        <fullName evidence="1">VOC domain-containing protein</fullName>
    </recommendedName>
</protein>
<dbReference type="InterPro" id="IPR004360">
    <property type="entry name" value="Glyas_Fos-R_dOase_dom"/>
</dbReference>
<dbReference type="Gene3D" id="3.10.180.10">
    <property type="entry name" value="2,3-Dihydroxybiphenyl 1,2-Dioxygenase, domain 1"/>
    <property type="match status" value="1"/>
</dbReference>